<dbReference type="Proteomes" id="UP000554482">
    <property type="component" value="Unassembled WGS sequence"/>
</dbReference>
<evidence type="ECO:0000313" key="2">
    <source>
        <dbReference type="Proteomes" id="UP000554482"/>
    </source>
</evidence>
<comment type="caution">
    <text evidence="1">The sequence shown here is derived from an EMBL/GenBank/DDBJ whole genome shotgun (WGS) entry which is preliminary data.</text>
</comment>
<sequence>MKGSYSLYWQRVSVETLAPSSVYRASNTVGVTSQTLRAEIRMTQPEGVCTQPHRLDTDVPLVIQGDDFDLW</sequence>
<protein>
    <submittedName>
        <fullName evidence="1">Uncharacterized protein</fullName>
    </submittedName>
</protein>
<organism evidence="1 2">
    <name type="scientific">Thalictrum thalictroides</name>
    <name type="common">Rue-anemone</name>
    <name type="synonym">Anemone thalictroides</name>
    <dbReference type="NCBI Taxonomy" id="46969"/>
    <lineage>
        <taxon>Eukaryota</taxon>
        <taxon>Viridiplantae</taxon>
        <taxon>Streptophyta</taxon>
        <taxon>Embryophyta</taxon>
        <taxon>Tracheophyta</taxon>
        <taxon>Spermatophyta</taxon>
        <taxon>Magnoliopsida</taxon>
        <taxon>Ranunculales</taxon>
        <taxon>Ranunculaceae</taxon>
        <taxon>Thalictroideae</taxon>
        <taxon>Thalictrum</taxon>
    </lineage>
</organism>
<dbReference type="EMBL" id="JABWDY010020720">
    <property type="protein sequence ID" value="KAF5192936.1"/>
    <property type="molecule type" value="Genomic_DNA"/>
</dbReference>
<dbReference type="OrthoDB" id="1987049at2759"/>
<feature type="non-terminal residue" evidence="1">
    <location>
        <position position="71"/>
    </location>
</feature>
<reference evidence="1 2" key="1">
    <citation type="submission" date="2020-06" db="EMBL/GenBank/DDBJ databases">
        <title>Transcriptomic and genomic resources for Thalictrum thalictroides and T. hernandezii: Facilitating candidate gene discovery in an emerging model plant lineage.</title>
        <authorList>
            <person name="Arias T."/>
            <person name="Riano-Pachon D.M."/>
            <person name="Di Stilio V.S."/>
        </authorList>
    </citation>
    <scope>NUCLEOTIDE SEQUENCE [LARGE SCALE GENOMIC DNA]</scope>
    <source>
        <strain evidence="2">cv. WT478/WT964</strain>
        <tissue evidence="1">Leaves</tissue>
    </source>
</reference>
<accession>A0A7J6W6E3</accession>
<evidence type="ECO:0000313" key="1">
    <source>
        <dbReference type="EMBL" id="KAF5192936.1"/>
    </source>
</evidence>
<gene>
    <name evidence="1" type="ORF">FRX31_017477</name>
</gene>
<proteinExistence type="predicted"/>
<name>A0A7J6W6E3_THATH</name>
<keyword evidence="2" id="KW-1185">Reference proteome</keyword>
<dbReference type="AlphaFoldDB" id="A0A7J6W6E3"/>